<evidence type="ECO:0000313" key="7">
    <source>
        <dbReference type="WBParaSite" id="SMUV_0000745001-mRNA-1"/>
    </source>
</evidence>
<feature type="signal peptide" evidence="3">
    <location>
        <begin position="1"/>
        <end position="19"/>
    </location>
</feature>
<dbReference type="WBParaSite" id="SMUV_0000745001-mRNA-1">
    <property type="protein sequence ID" value="SMUV_0000745001-mRNA-1"/>
    <property type="gene ID" value="SMUV_0000745001"/>
</dbReference>
<accession>A0A0N5ARQ7</accession>
<comment type="similarity">
    <text evidence="1">Belongs to the BPI/LBP/Plunc superfamily. BPI/LBP family.</text>
</comment>
<keyword evidence="2" id="KW-1015">Disulfide bond</keyword>
<dbReference type="SUPFAM" id="SSF55394">
    <property type="entry name" value="Bactericidal permeability-increasing protein, BPI"/>
    <property type="match status" value="2"/>
</dbReference>
<dbReference type="InterPro" id="IPR017942">
    <property type="entry name" value="Lipid-bd_serum_glycop_N"/>
</dbReference>
<dbReference type="GO" id="GO:0008289">
    <property type="term" value="F:lipid binding"/>
    <property type="evidence" value="ECO:0007669"/>
    <property type="project" value="InterPro"/>
</dbReference>
<dbReference type="AlphaFoldDB" id="A0A0N5ARQ7"/>
<reference evidence="7" key="1">
    <citation type="submission" date="2017-02" db="UniProtKB">
        <authorList>
            <consortium name="WormBaseParasite"/>
        </authorList>
    </citation>
    <scope>IDENTIFICATION</scope>
</reference>
<evidence type="ECO:0000256" key="2">
    <source>
        <dbReference type="ARBA" id="ARBA00023157"/>
    </source>
</evidence>
<feature type="domain" description="Lipid-binding serum glycoprotein C-terminal" evidence="5">
    <location>
        <begin position="251"/>
        <end position="460"/>
    </location>
</feature>
<dbReference type="Proteomes" id="UP000046393">
    <property type="component" value="Unplaced"/>
</dbReference>
<dbReference type="InterPro" id="IPR032942">
    <property type="entry name" value="BPI/LBP/Plunc"/>
</dbReference>
<name>A0A0N5ARQ7_9BILA</name>
<dbReference type="Gene3D" id="3.15.10.10">
    <property type="entry name" value="Bactericidal permeability-increasing protein, domain 1"/>
    <property type="match status" value="1"/>
</dbReference>
<sequence length="465" mass="51937">MLLLYYLFAVTILAKISRCENATIEVWLTKSGLEFLNEVGENIVANKLNGSKLPDISLPVQAGIGYGVINTNNVQIYNLILPTFQFKITEPNELTWKTDGGIIQIYMHGSVEATAEDIRINMANNLSLSDHHPQIFNKFCQISVMEFQIHIGGGVIPWIINLFENEIAEAIKQTIDQQLCKTVTSVLMVRVNEVLIKLSSRLKISQNIYLNYVFTNLTVEDEFLKSAVQGNIVYGNGTCPLVPSAMSTEVSSDVRMLYFWFSDHVPNCLFHSLFQEGLFSVTITNDTLHGTFSKFLRTNCSTQEILCIGNILPTLKKSYPNESLDFKVQAETVPVLHTATDGIVAQANVGSGLYISPLQQQNSSLLQLEMNVTANITPLLSDKKLSGKLNDLKIKITDFDSHIGDFSEKTVQFLERLLNLGLEAVLRRLFNTGVPLPLFFNVSFSDVELSTNDGYSQINTNFQIV</sequence>
<dbReference type="PANTHER" id="PTHR10504">
    <property type="entry name" value="BACTERICIDAL PERMEABILITY-INCREASING BPI PROTEIN-RELATED"/>
    <property type="match status" value="1"/>
</dbReference>
<evidence type="ECO:0000259" key="4">
    <source>
        <dbReference type="SMART" id="SM00328"/>
    </source>
</evidence>
<dbReference type="Pfam" id="PF02886">
    <property type="entry name" value="LBP_BPI_CETP_C"/>
    <property type="match status" value="1"/>
</dbReference>
<dbReference type="Gene3D" id="3.15.20.10">
    <property type="entry name" value="Bactericidal permeability-increasing protein, domain 2"/>
    <property type="match status" value="1"/>
</dbReference>
<dbReference type="SMART" id="SM00328">
    <property type="entry name" value="BPI1"/>
    <property type="match status" value="1"/>
</dbReference>
<protein>
    <submittedName>
        <fullName evidence="7">BPI1 domain-containing protein</fullName>
    </submittedName>
</protein>
<evidence type="ECO:0000313" key="6">
    <source>
        <dbReference type="Proteomes" id="UP000046393"/>
    </source>
</evidence>
<dbReference type="SMART" id="SM00329">
    <property type="entry name" value="BPI2"/>
    <property type="match status" value="1"/>
</dbReference>
<dbReference type="InterPro" id="IPR017943">
    <property type="entry name" value="Bactericidal_perm-incr_a/b_dom"/>
</dbReference>
<dbReference type="Pfam" id="PF01273">
    <property type="entry name" value="LBP_BPI_CETP"/>
    <property type="match status" value="1"/>
</dbReference>
<dbReference type="InterPro" id="IPR001124">
    <property type="entry name" value="Lipid-bd_serum_glycop_C"/>
</dbReference>
<dbReference type="GO" id="GO:0005615">
    <property type="term" value="C:extracellular space"/>
    <property type="evidence" value="ECO:0007669"/>
    <property type="project" value="TreeGrafter"/>
</dbReference>
<dbReference type="PANTHER" id="PTHR10504:SF145">
    <property type="entry name" value="PROTEIN CBG15266"/>
    <property type="match status" value="1"/>
</dbReference>
<feature type="domain" description="Lipid-binding serum glycoprotein N-terminal" evidence="4">
    <location>
        <begin position="28"/>
        <end position="237"/>
    </location>
</feature>
<keyword evidence="6" id="KW-1185">Reference proteome</keyword>
<evidence type="ECO:0000259" key="5">
    <source>
        <dbReference type="SMART" id="SM00329"/>
    </source>
</evidence>
<organism evidence="6 7">
    <name type="scientific">Syphacia muris</name>
    <dbReference type="NCBI Taxonomy" id="451379"/>
    <lineage>
        <taxon>Eukaryota</taxon>
        <taxon>Metazoa</taxon>
        <taxon>Ecdysozoa</taxon>
        <taxon>Nematoda</taxon>
        <taxon>Chromadorea</taxon>
        <taxon>Rhabditida</taxon>
        <taxon>Spirurina</taxon>
        <taxon>Oxyuridomorpha</taxon>
        <taxon>Oxyuroidea</taxon>
        <taxon>Oxyuridae</taxon>
        <taxon>Syphacia</taxon>
    </lineage>
</organism>
<evidence type="ECO:0000256" key="1">
    <source>
        <dbReference type="ARBA" id="ARBA00007292"/>
    </source>
</evidence>
<proteinExistence type="inferred from homology"/>
<dbReference type="STRING" id="451379.A0A0N5ARQ7"/>
<evidence type="ECO:0000256" key="3">
    <source>
        <dbReference type="SAM" id="SignalP"/>
    </source>
</evidence>
<feature type="chain" id="PRO_5005893445" evidence="3">
    <location>
        <begin position="20"/>
        <end position="465"/>
    </location>
</feature>
<keyword evidence="3" id="KW-0732">Signal</keyword>